<name>H8GIZ3_METAL</name>
<dbReference type="HOGENOM" id="CLU_012817_14_2_6"/>
<dbReference type="eggNOG" id="COG1538">
    <property type="taxonomic scope" value="Bacteria"/>
</dbReference>
<dbReference type="GO" id="GO:0015562">
    <property type="term" value="F:efflux transmembrane transporter activity"/>
    <property type="evidence" value="ECO:0007669"/>
    <property type="project" value="InterPro"/>
</dbReference>
<sequence>MFFFDNPTAAGKLAAILLSSSVSFNALASPEAPDTNGPAPLPIHRPGHQQPAVAGNRLTLQQALARTLTGNPDLAAFSEEVRAQEALALQAGLFPNPVFGASAANFANSAAKGFDGDAVTLQLSQLIELGGKRAARIQVAEAGREVANWAYEIKRVTVLASAAQAFIEVLGAQARTDLARHSQQLAQQVVDTVGNQVKAGKVSPIEETRVAVALATTQSEMLRTERELEAAKKKLAAYWGSTKPEFSTVRGDLEAIKTLPSLQSLTDRLTQSPELSRWASELSQQQALVQSEKAKAIPDLTVTFGGSNYLANQDYVVNVGVSLPLPVFDRNQGNIQAAERRHSKTADELQSAEVRVGTELNTTYLNLDAVRAEIETFRFTILPQAESAYQAVQKGYRLGKFALLDVLDTQRTLFNAKGQYLRALVAYHQNLADLERLIGGAVNEDLK</sequence>
<evidence type="ECO:0000313" key="5">
    <source>
        <dbReference type="Proteomes" id="UP000005090"/>
    </source>
</evidence>
<accession>H8GIZ3</accession>
<comment type="similarity">
    <text evidence="1">Belongs to the outer membrane factor (OMF) (TC 1.B.17) family.</text>
</comment>
<reference evidence="4 5" key="1">
    <citation type="journal article" date="2013" name="Genome Announc.">
        <title>Genome Sequence of the Obligate Gammaproteobacterial Methanotroph Methylomicrobium album Strain BG8.</title>
        <authorList>
            <person name="Kits K.D."/>
            <person name="Kalyuzhnaya M.G."/>
            <person name="Klotz M.G."/>
            <person name="Jetten M.S."/>
            <person name="Op den Camp H.J."/>
            <person name="Vuilleumier S."/>
            <person name="Bringel F."/>
            <person name="Dispirito A.A."/>
            <person name="Murrell J.C."/>
            <person name="Bruce D."/>
            <person name="Cheng J.F."/>
            <person name="Copeland A."/>
            <person name="Goodwin L."/>
            <person name="Hauser L."/>
            <person name="Lajus A."/>
            <person name="Land M.L."/>
            <person name="Lapidus A."/>
            <person name="Lucas S."/>
            <person name="Medigue C."/>
            <person name="Pitluck S."/>
            <person name="Woyke T."/>
            <person name="Zeytun A."/>
            <person name="Stein L.Y."/>
        </authorList>
    </citation>
    <scope>NUCLEOTIDE SEQUENCE [LARGE SCALE GENOMIC DNA]</scope>
    <source>
        <strain evidence="4 5">BG8</strain>
    </source>
</reference>
<evidence type="ECO:0000256" key="2">
    <source>
        <dbReference type="SAM" id="MobiDB-lite"/>
    </source>
</evidence>
<dbReference type="SUPFAM" id="SSF56954">
    <property type="entry name" value="Outer membrane efflux proteins (OEP)"/>
    <property type="match status" value="1"/>
</dbReference>
<dbReference type="InterPro" id="IPR010131">
    <property type="entry name" value="MdtP/NodT-like"/>
</dbReference>
<dbReference type="Proteomes" id="UP000005090">
    <property type="component" value="Chromosome"/>
</dbReference>
<feature type="chain" id="PRO_5003612246" evidence="3">
    <location>
        <begin position="29"/>
        <end position="447"/>
    </location>
</feature>
<evidence type="ECO:0000256" key="1">
    <source>
        <dbReference type="ARBA" id="ARBA00007613"/>
    </source>
</evidence>
<keyword evidence="5" id="KW-1185">Reference proteome</keyword>
<feature type="signal peptide" evidence="3">
    <location>
        <begin position="1"/>
        <end position="28"/>
    </location>
</feature>
<dbReference type="Gene3D" id="1.20.1600.10">
    <property type="entry name" value="Outer membrane efflux proteins (OEP)"/>
    <property type="match status" value="1"/>
</dbReference>
<evidence type="ECO:0000256" key="3">
    <source>
        <dbReference type="SAM" id="SignalP"/>
    </source>
</evidence>
<protein>
    <submittedName>
        <fullName evidence="4">Outer membrane protein</fullName>
    </submittedName>
</protein>
<dbReference type="AlphaFoldDB" id="H8GIZ3"/>
<dbReference type="STRING" id="686340.Metal_3859"/>
<dbReference type="PANTHER" id="PTHR30203:SF24">
    <property type="entry name" value="BLR4935 PROTEIN"/>
    <property type="match status" value="1"/>
</dbReference>
<proteinExistence type="inferred from homology"/>
<dbReference type="PANTHER" id="PTHR30203">
    <property type="entry name" value="OUTER MEMBRANE CATION EFFLUX PROTEIN"/>
    <property type="match status" value="1"/>
</dbReference>
<dbReference type="InterPro" id="IPR003423">
    <property type="entry name" value="OMP_efflux"/>
</dbReference>
<evidence type="ECO:0000313" key="4">
    <source>
        <dbReference type="EMBL" id="EIC31500.1"/>
    </source>
</evidence>
<keyword evidence="3" id="KW-0732">Signal</keyword>
<dbReference type="Pfam" id="PF02321">
    <property type="entry name" value="OEP"/>
    <property type="match status" value="2"/>
</dbReference>
<dbReference type="EMBL" id="CM001475">
    <property type="protein sequence ID" value="EIC31500.1"/>
    <property type="molecule type" value="Genomic_DNA"/>
</dbReference>
<dbReference type="RefSeq" id="WP_005374895.1">
    <property type="nucleotide sequence ID" value="NZ_CM001475.1"/>
</dbReference>
<feature type="region of interest" description="Disordered" evidence="2">
    <location>
        <begin position="29"/>
        <end position="50"/>
    </location>
</feature>
<organism evidence="4 5">
    <name type="scientific">Methylomicrobium album BG8</name>
    <dbReference type="NCBI Taxonomy" id="686340"/>
    <lineage>
        <taxon>Bacteria</taxon>
        <taxon>Pseudomonadati</taxon>
        <taxon>Pseudomonadota</taxon>
        <taxon>Gammaproteobacteria</taxon>
        <taxon>Methylococcales</taxon>
        <taxon>Methylococcaceae</taxon>
        <taxon>Methylomicrobium</taxon>
    </lineage>
</organism>
<gene>
    <name evidence="4" type="ORF">Metal_3859</name>
</gene>